<comment type="caution">
    <text evidence="1">The sequence shown here is derived from an EMBL/GenBank/DDBJ whole genome shotgun (WGS) entry which is preliminary data.</text>
</comment>
<dbReference type="EMBL" id="JARVCO010000010">
    <property type="protein sequence ID" value="MDZ8118822.1"/>
    <property type="molecule type" value="Genomic_DNA"/>
</dbReference>
<protein>
    <submittedName>
        <fullName evidence="1">Uncharacterized protein</fullName>
    </submittedName>
</protein>
<keyword evidence="2" id="KW-1185">Reference proteome</keyword>
<name>A0ABU5MXB9_9BACT</name>
<evidence type="ECO:0000313" key="2">
    <source>
        <dbReference type="Proteomes" id="UP001290861"/>
    </source>
</evidence>
<proteinExistence type="predicted"/>
<accession>A0ABU5MXB9</accession>
<dbReference type="Proteomes" id="UP001290861">
    <property type="component" value="Unassembled WGS sequence"/>
</dbReference>
<sequence>MKLIHAQPEIFPEIEAELDDAGISHERGALLANNAEGFSAELIMLGAGALSTLVVQAITTWMKKKQGQRKVSVQTVDKDNKTHSVTVETPDTDEVVKLLEMSLNQIIYLKDEEKEE</sequence>
<evidence type="ECO:0000313" key="1">
    <source>
        <dbReference type="EMBL" id="MDZ8118822.1"/>
    </source>
</evidence>
<organism evidence="1 2">
    <name type="scientific">Pontiella agarivorans</name>
    <dbReference type="NCBI Taxonomy" id="3038953"/>
    <lineage>
        <taxon>Bacteria</taxon>
        <taxon>Pseudomonadati</taxon>
        <taxon>Kiritimatiellota</taxon>
        <taxon>Kiritimatiellia</taxon>
        <taxon>Kiritimatiellales</taxon>
        <taxon>Pontiellaceae</taxon>
        <taxon>Pontiella</taxon>
    </lineage>
</organism>
<gene>
    <name evidence="1" type="ORF">P9H32_09295</name>
</gene>
<reference evidence="1 2" key="1">
    <citation type="journal article" date="2024" name="Appl. Environ. Microbiol.">
        <title>Pontiella agarivorans sp. nov., a novel marine anaerobic bacterium capable of degrading macroalgal polysaccharides and fixing nitrogen.</title>
        <authorList>
            <person name="Liu N."/>
            <person name="Kivenson V."/>
            <person name="Peng X."/>
            <person name="Cui Z."/>
            <person name="Lankiewicz T.S."/>
            <person name="Gosselin K.M."/>
            <person name="English C.J."/>
            <person name="Blair E.M."/>
            <person name="O'Malley M.A."/>
            <person name="Valentine D.L."/>
        </authorList>
    </citation>
    <scope>NUCLEOTIDE SEQUENCE [LARGE SCALE GENOMIC DNA]</scope>
    <source>
        <strain evidence="1 2">NLcol2</strain>
    </source>
</reference>
<dbReference type="RefSeq" id="WP_322608615.1">
    <property type="nucleotide sequence ID" value="NZ_JARVCO010000010.1"/>
</dbReference>